<dbReference type="GO" id="GO:0000981">
    <property type="term" value="F:DNA-binding transcription factor activity, RNA polymerase II-specific"/>
    <property type="evidence" value="ECO:0007669"/>
    <property type="project" value="TreeGrafter"/>
</dbReference>
<evidence type="ECO:0000256" key="5">
    <source>
        <dbReference type="ARBA" id="ARBA00022833"/>
    </source>
</evidence>
<evidence type="ECO:0000313" key="13">
    <source>
        <dbReference type="Proteomes" id="UP000499080"/>
    </source>
</evidence>
<name>A0A4Y2LCY5_ARAVE</name>
<keyword evidence="2" id="KW-0479">Metal-binding</keyword>
<feature type="domain" description="C2H2-type" evidence="11">
    <location>
        <begin position="135"/>
        <end position="162"/>
    </location>
</feature>
<evidence type="ECO:0000256" key="1">
    <source>
        <dbReference type="ARBA" id="ARBA00004123"/>
    </source>
</evidence>
<dbReference type="FunFam" id="3.30.160.60:FF:000110">
    <property type="entry name" value="Zinc finger protein-like"/>
    <property type="match status" value="1"/>
</dbReference>
<dbReference type="Gene3D" id="3.30.160.60">
    <property type="entry name" value="Classic Zinc Finger"/>
    <property type="match status" value="8"/>
</dbReference>
<keyword evidence="9" id="KW-0539">Nucleus</keyword>
<dbReference type="SUPFAM" id="SSF57667">
    <property type="entry name" value="beta-beta-alpha zinc fingers"/>
    <property type="match status" value="6"/>
</dbReference>
<evidence type="ECO:0000256" key="2">
    <source>
        <dbReference type="ARBA" id="ARBA00022723"/>
    </source>
</evidence>
<evidence type="ECO:0000256" key="6">
    <source>
        <dbReference type="ARBA" id="ARBA00023015"/>
    </source>
</evidence>
<evidence type="ECO:0000256" key="7">
    <source>
        <dbReference type="ARBA" id="ARBA00023125"/>
    </source>
</evidence>
<proteinExistence type="predicted"/>
<feature type="domain" description="C2H2-type" evidence="11">
    <location>
        <begin position="106"/>
        <end position="134"/>
    </location>
</feature>
<evidence type="ECO:0000313" key="12">
    <source>
        <dbReference type="EMBL" id="GBN12020.1"/>
    </source>
</evidence>
<accession>A0A4Y2LCY5</accession>
<feature type="domain" description="C2H2-type" evidence="11">
    <location>
        <begin position="247"/>
        <end position="265"/>
    </location>
</feature>
<keyword evidence="7" id="KW-0238">DNA-binding</keyword>
<evidence type="ECO:0000256" key="8">
    <source>
        <dbReference type="ARBA" id="ARBA00023163"/>
    </source>
</evidence>
<dbReference type="Pfam" id="PF00096">
    <property type="entry name" value="zf-C2H2"/>
    <property type="match status" value="4"/>
</dbReference>
<feature type="domain" description="C2H2-type" evidence="11">
    <location>
        <begin position="71"/>
        <end position="105"/>
    </location>
</feature>
<comment type="caution">
    <text evidence="12">The sequence shown here is derived from an EMBL/GenBank/DDBJ whole genome shotgun (WGS) entry which is preliminary data.</text>
</comment>
<organism evidence="12 13">
    <name type="scientific">Araneus ventricosus</name>
    <name type="common">Orbweaver spider</name>
    <name type="synonym">Epeira ventricosa</name>
    <dbReference type="NCBI Taxonomy" id="182803"/>
    <lineage>
        <taxon>Eukaryota</taxon>
        <taxon>Metazoa</taxon>
        <taxon>Ecdysozoa</taxon>
        <taxon>Arthropoda</taxon>
        <taxon>Chelicerata</taxon>
        <taxon>Arachnida</taxon>
        <taxon>Araneae</taxon>
        <taxon>Araneomorphae</taxon>
        <taxon>Entelegynae</taxon>
        <taxon>Araneoidea</taxon>
        <taxon>Araneidae</taxon>
        <taxon>Araneus</taxon>
    </lineage>
</organism>
<dbReference type="SMART" id="SM00355">
    <property type="entry name" value="ZnF_C2H2"/>
    <property type="match status" value="8"/>
</dbReference>
<dbReference type="GO" id="GO:0008270">
    <property type="term" value="F:zinc ion binding"/>
    <property type="evidence" value="ECO:0007669"/>
    <property type="project" value="UniProtKB-KW"/>
</dbReference>
<dbReference type="GO" id="GO:0005634">
    <property type="term" value="C:nucleus"/>
    <property type="evidence" value="ECO:0007669"/>
    <property type="project" value="UniProtKB-SubCell"/>
</dbReference>
<dbReference type="PANTHER" id="PTHR24384:SF189">
    <property type="entry name" value="C2H2-TYPE DOMAIN-CONTAINING PROTEIN-RELATED"/>
    <property type="match status" value="1"/>
</dbReference>
<keyword evidence="13" id="KW-1185">Reference proteome</keyword>
<dbReference type="InterPro" id="IPR050752">
    <property type="entry name" value="C2H2-ZF_domain"/>
</dbReference>
<dbReference type="FunFam" id="3.30.160.60:FF:000100">
    <property type="entry name" value="Zinc finger 45-like"/>
    <property type="match status" value="3"/>
</dbReference>
<reference evidence="12 13" key="1">
    <citation type="journal article" date="2019" name="Sci. Rep.">
        <title>Orb-weaving spider Araneus ventricosus genome elucidates the spidroin gene catalogue.</title>
        <authorList>
            <person name="Kono N."/>
            <person name="Nakamura H."/>
            <person name="Ohtoshi R."/>
            <person name="Moran D.A.P."/>
            <person name="Shinohara A."/>
            <person name="Yoshida Y."/>
            <person name="Fujiwara M."/>
            <person name="Mori M."/>
            <person name="Tomita M."/>
            <person name="Arakawa K."/>
        </authorList>
    </citation>
    <scope>NUCLEOTIDE SEQUENCE [LARGE SCALE GENOMIC DNA]</scope>
</reference>
<evidence type="ECO:0000256" key="3">
    <source>
        <dbReference type="ARBA" id="ARBA00022737"/>
    </source>
</evidence>
<feature type="domain" description="C2H2-type" evidence="11">
    <location>
        <begin position="307"/>
        <end position="329"/>
    </location>
</feature>
<keyword evidence="4 10" id="KW-0863">Zinc-finger</keyword>
<evidence type="ECO:0000259" key="11">
    <source>
        <dbReference type="PROSITE" id="PS50157"/>
    </source>
</evidence>
<dbReference type="Pfam" id="PF12874">
    <property type="entry name" value="zf-met"/>
    <property type="match status" value="1"/>
</dbReference>
<feature type="domain" description="C2H2-type" evidence="11">
    <location>
        <begin position="191"/>
        <end position="213"/>
    </location>
</feature>
<dbReference type="AlphaFoldDB" id="A0A4Y2LCY5"/>
<dbReference type="EMBL" id="BGPR01005637">
    <property type="protein sequence ID" value="GBN12020.1"/>
    <property type="molecule type" value="Genomic_DNA"/>
</dbReference>
<feature type="domain" description="C2H2-type" evidence="11">
    <location>
        <begin position="163"/>
        <end position="190"/>
    </location>
</feature>
<protein>
    <submittedName>
        <fullName evidence="12">Zinc finger protein 420</fullName>
    </submittedName>
</protein>
<dbReference type="GO" id="GO:0000978">
    <property type="term" value="F:RNA polymerase II cis-regulatory region sequence-specific DNA binding"/>
    <property type="evidence" value="ECO:0007669"/>
    <property type="project" value="TreeGrafter"/>
</dbReference>
<comment type="subcellular location">
    <subcellularLocation>
        <location evidence="1">Nucleus</location>
    </subcellularLocation>
</comment>
<dbReference type="PANTHER" id="PTHR24384">
    <property type="entry name" value="FINGER PUTATIVE TRANSCRIPTION FACTOR FAMILY-RELATED"/>
    <property type="match status" value="1"/>
</dbReference>
<evidence type="ECO:0000256" key="4">
    <source>
        <dbReference type="ARBA" id="ARBA00022771"/>
    </source>
</evidence>
<dbReference type="InterPro" id="IPR013087">
    <property type="entry name" value="Znf_C2H2_type"/>
</dbReference>
<dbReference type="OrthoDB" id="7788172at2759"/>
<dbReference type="FunFam" id="3.30.160.60:FF:000072">
    <property type="entry name" value="zinc finger protein 143 isoform X1"/>
    <property type="match status" value="1"/>
</dbReference>
<gene>
    <name evidence="12" type="primary">ZNF420_2</name>
    <name evidence="12" type="ORF">AVEN_102202_2</name>
</gene>
<feature type="domain" description="C2H2-type" evidence="11">
    <location>
        <begin position="367"/>
        <end position="389"/>
    </location>
</feature>
<keyword evidence="8" id="KW-0804">Transcription</keyword>
<evidence type="ECO:0000256" key="9">
    <source>
        <dbReference type="ARBA" id="ARBA00023242"/>
    </source>
</evidence>
<keyword evidence="3" id="KW-0677">Repeat</keyword>
<dbReference type="PROSITE" id="PS00028">
    <property type="entry name" value="ZINC_FINGER_C2H2_1"/>
    <property type="match status" value="6"/>
</dbReference>
<keyword evidence="5" id="KW-0862">Zinc</keyword>
<dbReference type="PROSITE" id="PS50157">
    <property type="entry name" value="ZINC_FINGER_C2H2_2"/>
    <property type="match status" value="8"/>
</dbReference>
<evidence type="ECO:0000256" key="10">
    <source>
        <dbReference type="PROSITE-ProRule" id="PRU00042"/>
    </source>
</evidence>
<keyword evidence="6" id="KW-0805">Transcription regulation</keyword>
<dbReference type="Proteomes" id="UP000499080">
    <property type="component" value="Unassembled WGS sequence"/>
</dbReference>
<sequence length="413" mass="48139">MGNKEYFKKKWLNEHNQFLTNGKPHSCDAYGNSVACKSSLTTHDHIDINDKYFKREMPAKLFCAKSTLDSHSCIQLNKKTYMCDKAFSSKSTLVKHKQIHLNASPYSCDVCDKAFTQKAYLIFHYHAVHKTEKPYFCDVCKKAFSTEHVLNDHYRIHATEKPHSCVICGMSFNCAANLSRHYDQHIKNKMYTCDVCRKVFTQKNFFTMHYRTHQTISVAQVMCKTKHSQSNFSSTSHYDQHKNEKTYTCDACGKVFTQKNIFTMHYCTRKTINVAEVMSETRQSQSNFSSISQSDQHYDQYMNKKAYTCDICGKVFTKKNAFTLHCRTHEMISVAEVLCETRQSRSNFRSVSHYDRHYNQHMNKKTYTCDVCGKVFTKKNVFTLHYRTHKMVSVAQVMCETSHSESNFSSISH</sequence>
<dbReference type="InterPro" id="IPR036236">
    <property type="entry name" value="Znf_C2H2_sf"/>
</dbReference>